<dbReference type="KEGG" id="tcu:Tcur_0287"/>
<dbReference type="Gene3D" id="3.40.50.150">
    <property type="entry name" value="Vaccinia Virus protein VP39"/>
    <property type="match status" value="1"/>
</dbReference>
<gene>
    <name evidence="2" type="ordered locus">Tcur_0287</name>
</gene>
<dbReference type="Pfam" id="PF04672">
    <property type="entry name" value="Methyltransf_19"/>
    <property type="match status" value="1"/>
</dbReference>
<dbReference type="AlphaFoldDB" id="D1A1G9"/>
<dbReference type="InterPro" id="IPR006764">
    <property type="entry name" value="SAM_dep_MeTrfase_SAV2177_type"/>
</dbReference>
<name>D1A1G9_THECD</name>
<feature type="region of interest" description="Disordered" evidence="1">
    <location>
        <begin position="255"/>
        <end position="275"/>
    </location>
</feature>
<dbReference type="OrthoDB" id="3216820at2"/>
<dbReference type="PIRSF" id="PIRSF017393">
    <property type="entry name" value="MTase_SAV2177"/>
    <property type="match status" value="1"/>
</dbReference>
<dbReference type="STRING" id="471852.Tcur_0287"/>
<organism evidence="2 3">
    <name type="scientific">Thermomonospora curvata (strain ATCC 19995 / DSM 43183 / JCM 3096 / KCTC 9072 / NBRC 15933 / NCIMB 10081 / Henssen B9)</name>
    <dbReference type="NCBI Taxonomy" id="471852"/>
    <lineage>
        <taxon>Bacteria</taxon>
        <taxon>Bacillati</taxon>
        <taxon>Actinomycetota</taxon>
        <taxon>Actinomycetes</taxon>
        <taxon>Streptosporangiales</taxon>
        <taxon>Thermomonosporaceae</taxon>
        <taxon>Thermomonospora</taxon>
    </lineage>
</organism>
<dbReference type="Proteomes" id="UP000001918">
    <property type="component" value="Chromosome"/>
</dbReference>
<dbReference type="eggNOG" id="COG3315">
    <property type="taxonomic scope" value="Bacteria"/>
</dbReference>
<proteinExistence type="predicted"/>
<keyword evidence="3" id="KW-1185">Reference proteome</keyword>
<dbReference type="InterPro" id="IPR029063">
    <property type="entry name" value="SAM-dependent_MTases_sf"/>
</dbReference>
<protein>
    <recommendedName>
        <fullName evidence="4">S-adenosyl methyltransferase</fullName>
    </recommendedName>
</protein>
<dbReference type="SUPFAM" id="SSF53335">
    <property type="entry name" value="S-adenosyl-L-methionine-dependent methyltransferases"/>
    <property type="match status" value="1"/>
</dbReference>
<accession>D1A1G9</accession>
<dbReference type="RefSeq" id="WP_012850675.1">
    <property type="nucleotide sequence ID" value="NC_013510.1"/>
</dbReference>
<sequence length="275" mass="29842">MTTNPAESGGASADATPKIDTSVPHSARIWNYWLGGKDNYEVDRIAGDQFLKVFPGMAETARQSRAFLVRTVRYLAAEAGIRQFLDIGTGLPTADNTHEVAQRVDPTCRIVYVDNDPLVLVHARALLTSTPEGATDYIDADIRETDKILKAAAKTLDFTKPIGLTLNGIMGHIVDFDEALSIVRKLVAALPSGSYLVLQDGTNVHSEANKKAHDEYNQSGAAPYIQRSPEQIAQFFEGLELVEPGLVSVTQWRPTLVGDKEPPPVDGYGGVGRKP</sequence>
<evidence type="ECO:0000313" key="2">
    <source>
        <dbReference type="EMBL" id="ACY95891.1"/>
    </source>
</evidence>
<evidence type="ECO:0000256" key="1">
    <source>
        <dbReference type="SAM" id="MobiDB-lite"/>
    </source>
</evidence>
<dbReference type="EMBL" id="CP001738">
    <property type="protein sequence ID" value="ACY95891.1"/>
    <property type="molecule type" value="Genomic_DNA"/>
</dbReference>
<dbReference type="HOGENOM" id="CLU_067079_0_0_11"/>
<reference evidence="2 3" key="1">
    <citation type="journal article" date="2011" name="Stand. Genomic Sci.">
        <title>Complete genome sequence of Thermomonospora curvata type strain (B9).</title>
        <authorList>
            <person name="Chertkov O."/>
            <person name="Sikorski J."/>
            <person name="Nolan M."/>
            <person name="Lapidus A."/>
            <person name="Lucas S."/>
            <person name="Del Rio T.G."/>
            <person name="Tice H."/>
            <person name="Cheng J.F."/>
            <person name="Goodwin L."/>
            <person name="Pitluck S."/>
            <person name="Liolios K."/>
            <person name="Ivanova N."/>
            <person name="Mavromatis K."/>
            <person name="Mikhailova N."/>
            <person name="Ovchinnikova G."/>
            <person name="Pati A."/>
            <person name="Chen A."/>
            <person name="Palaniappan K."/>
            <person name="Djao O.D."/>
            <person name="Land M."/>
            <person name="Hauser L."/>
            <person name="Chang Y.J."/>
            <person name="Jeffries C.D."/>
            <person name="Brettin T."/>
            <person name="Han C."/>
            <person name="Detter J.C."/>
            <person name="Rohde M."/>
            <person name="Goker M."/>
            <person name="Woyke T."/>
            <person name="Bristow J."/>
            <person name="Eisen J.A."/>
            <person name="Markowitz V."/>
            <person name="Hugenholtz P."/>
            <person name="Klenk H.P."/>
            <person name="Kyrpides N.C."/>
        </authorList>
    </citation>
    <scope>NUCLEOTIDE SEQUENCE [LARGE SCALE GENOMIC DNA]</scope>
    <source>
        <strain evidence="3">ATCC 19995 / DSM 43183 / JCM 3096 / KCTC 9072 / NBRC 15933 / NCIMB 10081 / Henssen B9</strain>
    </source>
</reference>
<evidence type="ECO:0000313" key="3">
    <source>
        <dbReference type="Proteomes" id="UP000001918"/>
    </source>
</evidence>
<evidence type="ECO:0008006" key="4">
    <source>
        <dbReference type="Google" id="ProtNLM"/>
    </source>
</evidence>